<organism evidence="2 3">
    <name type="scientific">Sphingomonas endophytica</name>
    <dbReference type="NCBI Taxonomy" id="869719"/>
    <lineage>
        <taxon>Bacteria</taxon>
        <taxon>Pseudomonadati</taxon>
        <taxon>Pseudomonadota</taxon>
        <taxon>Alphaproteobacteria</taxon>
        <taxon>Sphingomonadales</taxon>
        <taxon>Sphingomonadaceae</taxon>
        <taxon>Sphingomonas</taxon>
    </lineage>
</organism>
<accession>A0A147I0J6</accession>
<comment type="caution">
    <text evidence="2">The sequence shown here is derived from an EMBL/GenBank/DDBJ whole genome shotgun (WGS) entry which is preliminary data.</text>
</comment>
<dbReference type="PATRIC" id="fig|869719.3.peg.2188"/>
<keyword evidence="3" id="KW-1185">Reference proteome</keyword>
<dbReference type="EMBL" id="LDTB01000045">
    <property type="protein sequence ID" value="KTT70953.1"/>
    <property type="molecule type" value="Genomic_DNA"/>
</dbReference>
<keyword evidence="1" id="KW-0812">Transmembrane</keyword>
<name>A0A147I0J6_9SPHN</name>
<feature type="transmembrane region" description="Helical" evidence="1">
    <location>
        <begin position="20"/>
        <end position="37"/>
    </location>
</feature>
<evidence type="ECO:0000256" key="1">
    <source>
        <dbReference type="SAM" id="Phobius"/>
    </source>
</evidence>
<keyword evidence="1" id="KW-1133">Transmembrane helix</keyword>
<evidence type="ECO:0000313" key="3">
    <source>
        <dbReference type="Proteomes" id="UP000074310"/>
    </source>
</evidence>
<dbReference type="OrthoDB" id="7581632at2"/>
<keyword evidence="1" id="KW-0472">Membrane</keyword>
<sequence>MLNYLVENKDDPITWRDVEALPFVGFAILLAIGVVRIHQQLSPVLSGEFLKAAGIVILLGVRHLLTRSDDDIVLDTADA</sequence>
<gene>
    <name evidence="2" type="ORF">NS334_11230</name>
</gene>
<reference evidence="2 3" key="1">
    <citation type="journal article" date="2016" name="Front. Microbiol.">
        <title>Genomic Resource of Rice Seed Associated Bacteria.</title>
        <authorList>
            <person name="Midha S."/>
            <person name="Bansal K."/>
            <person name="Sharma S."/>
            <person name="Kumar N."/>
            <person name="Patil P.P."/>
            <person name="Chaudhry V."/>
            <person name="Patil P.B."/>
        </authorList>
    </citation>
    <scope>NUCLEOTIDE SEQUENCE [LARGE SCALE GENOMIC DNA]</scope>
    <source>
        <strain evidence="2 3">NS334</strain>
    </source>
</reference>
<feature type="transmembrane region" description="Helical" evidence="1">
    <location>
        <begin position="49"/>
        <end position="65"/>
    </location>
</feature>
<proteinExistence type="predicted"/>
<dbReference type="AlphaFoldDB" id="A0A147I0J6"/>
<protein>
    <submittedName>
        <fullName evidence="2">Uncharacterized protein</fullName>
    </submittedName>
</protein>
<evidence type="ECO:0000313" key="2">
    <source>
        <dbReference type="EMBL" id="KTT70953.1"/>
    </source>
</evidence>
<dbReference type="Proteomes" id="UP000074310">
    <property type="component" value="Unassembled WGS sequence"/>
</dbReference>
<dbReference type="RefSeq" id="WP_058756046.1">
    <property type="nucleotide sequence ID" value="NZ_LDTB01000045.1"/>
</dbReference>